<keyword evidence="3" id="KW-1185">Reference proteome</keyword>
<evidence type="ECO:0008006" key="4">
    <source>
        <dbReference type="Google" id="ProtNLM"/>
    </source>
</evidence>
<gene>
    <name evidence="2" type="ORF">C8R41DRAFT_210033</name>
</gene>
<feature type="chain" id="PRO_5046145187" description="Secreted protein" evidence="1">
    <location>
        <begin position="23"/>
        <end position="93"/>
    </location>
</feature>
<dbReference type="Proteomes" id="UP001150217">
    <property type="component" value="Unassembled WGS sequence"/>
</dbReference>
<evidence type="ECO:0000256" key="1">
    <source>
        <dbReference type="SAM" id="SignalP"/>
    </source>
</evidence>
<sequence>MFAFYARLLLCVHEFTLMFVVGLESTTWASRTSQRLLLPVTLSCRIHSRARNRNLVVCRKTVAKQHNTCPCDPLEPRWRIGSRSYRLRYVVRT</sequence>
<reference evidence="2" key="1">
    <citation type="submission" date="2022-08" db="EMBL/GenBank/DDBJ databases">
        <title>A Global Phylogenomic Analysis of the Shiitake Genus Lentinula.</title>
        <authorList>
            <consortium name="DOE Joint Genome Institute"/>
            <person name="Sierra-Patev S."/>
            <person name="Min B."/>
            <person name="Naranjo-Ortiz M."/>
            <person name="Looney B."/>
            <person name="Konkel Z."/>
            <person name="Slot J.C."/>
            <person name="Sakamoto Y."/>
            <person name="Steenwyk J.L."/>
            <person name="Rokas A."/>
            <person name="Carro J."/>
            <person name="Camarero S."/>
            <person name="Ferreira P."/>
            <person name="Molpeceres G."/>
            <person name="Ruiz-Duenas F.J."/>
            <person name="Serrano A."/>
            <person name="Henrissat B."/>
            <person name="Drula E."/>
            <person name="Hughes K.W."/>
            <person name="Mata J.L."/>
            <person name="Ishikawa N.K."/>
            <person name="Vargas-Isla R."/>
            <person name="Ushijima S."/>
            <person name="Smith C.A."/>
            <person name="Ahrendt S."/>
            <person name="Andreopoulos W."/>
            <person name="He G."/>
            <person name="Labutti K."/>
            <person name="Lipzen A."/>
            <person name="Ng V."/>
            <person name="Riley R."/>
            <person name="Sandor L."/>
            <person name="Barry K."/>
            <person name="Martinez A.T."/>
            <person name="Xiao Y."/>
            <person name="Gibbons J.G."/>
            <person name="Terashima K."/>
            <person name="Grigoriev I.V."/>
            <person name="Hibbett D.S."/>
        </authorList>
    </citation>
    <scope>NUCLEOTIDE SEQUENCE</scope>
    <source>
        <strain evidence="2">RHP3577 ss4</strain>
    </source>
</reference>
<evidence type="ECO:0000313" key="3">
    <source>
        <dbReference type="Proteomes" id="UP001150217"/>
    </source>
</evidence>
<organism evidence="2 3">
    <name type="scientific">Lentinula lateritia</name>
    <dbReference type="NCBI Taxonomy" id="40482"/>
    <lineage>
        <taxon>Eukaryota</taxon>
        <taxon>Fungi</taxon>
        <taxon>Dikarya</taxon>
        <taxon>Basidiomycota</taxon>
        <taxon>Agaricomycotina</taxon>
        <taxon>Agaricomycetes</taxon>
        <taxon>Agaricomycetidae</taxon>
        <taxon>Agaricales</taxon>
        <taxon>Marasmiineae</taxon>
        <taxon>Omphalotaceae</taxon>
        <taxon>Lentinula</taxon>
    </lineage>
</organism>
<evidence type="ECO:0000313" key="2">
    <source>
        <dbReference type="EMBL" id="KAJ4497547.1"/>
    </source>
</evidence>
<name>A0ABQ8VPN5_9AGAR</name>
<protein>
    <recommendedName>
        <fullName evidence="4">Secreted protein</fullName>
    </recommendedName>
</protein>
<dbReference type="EMBL" id="JANVFT010000020">
    <property type="protein sequence ID" value="KAJ4497547.1"/>
    <property type="molecule type" value="Genomic_DNA"/>
</dbReference>
<comment type="caution">
    <text evidence="2">The sequence shown here is derived from an EMBL/GenBank/DDBJ whole genome shotgun (WGS) entry which is preliminary data.</text>
</comment>
<accession>A0ABQ8VPN5</accession>
<keyword evidence="1" id="KW-0732">Signal</keyword>
<proteinExistence type="predicted"/>
<feature type="signal peptide" evidence="1">
    <location>
        <begin position="1"/>
        <end position="22"/>
    </location>
</feature>